<keyword evidence="2" id="KW-0813">Transport</keyword>
<reference evidence="10" key="1">
    <citation type="journal article" date="2015" name="BMC Genomics">
        <title>Transcriptome profiling of a Rhizobium leguminosarum bv. trifolii rosR mutant reveals the role of the transcriptional regulator RosR in motility, synthesis of cell-surface components, and other cellular processes.</title>
        <authorList>
            <person name="Rachwal K."/>
            <person name="Matczynska E."/>
            <person name="Janczarek M."/>
        </authorList>
    </citation>
    <scope>NUCLEOTIDE SEQUENCE</scope>
    <source>
        <strain evidence="10">Rt24.2</strain>
    </source>
</reference>
<proteinExistence type="predicted"/>
<dbReference type="GO" id="GO:0030395">
    <property type="term" value="F:lactose binding"/>
    <property type="evidence" value="ECO:0007669"/>
    <property type="project" value="TreeGrafter"/>
</dbReference>
<evidence type="ECO:0000256" key="5">
    <source>
        <dbReference type="ARBA" id="ARBA00022692"/>
    </source>
</evidence>
<dbReference type="EMBL" id="KX490021">
    <property type="protein sequence ID" value="AOO92385.1"/>
    <property type="molecule type" value="Genomic_DNA"/>
</dbReference>
<evidence type="ECO:0000256" key="3">
    <source>
        <dbReference type="ARBA" id="ARBA00022475"/>
    </source>
</evidence>
<dbReference type="InterPro" id="IPR026032">
    <property type="entry name" value="HcaT-like"/>
</dbReference>
<evidence type="ECO:0000256" key="2">
    <source>
        <dbReference type="ARBA" id="ARBA00022448"/>
    </source>
</evidence>
<dbReference type="GO" id="GO:0015528">
    <property type="term" value="F:lactose:proton symporter activity"/>
    <property type="evidence" value="ECO:0007669"/>
    <property type="project" value="TreeGrafter"/>
</dbReference>
<dbReference type="NCBIfam" id="NF037955">
    <property type="entry name" value="mfs"/>
    <property type="match status" value="1"/>
</dbReference>
<keyword evidence="4" id="KW-0997">Cell inner membrane</keyword>
<organism evidence="10">
    <name type="scientific">Rhizobium leguminosarum bv. trifolii</name>
    <dbReference type="NCBI Taxonomy" id="386"/>
    <lineage>
        <taxon>Bacteria</taxon>
        <taxon>Pseudomonadati</taxon>
        <taxon>Pseudomonadota</taxon>
        <taxon>Alphaproteobacteria</taxon>
        <taxon>Hyphomicrobiales</taxon>
        <taxon>Rhizobiaceae</taxon>
        <taxon>Rhizobium/Agrobacterium group</taxon>
        <taxon>Rhizobium</taxon>
    </lineage>
</organism>
<feature type="transmembrane region" description="Helical" evidence="8">
    <location>
        <begin position="108"/>
        <end position="128"/>
    </location>
</feature>
<dbReference type="Gene3D" id="1.20.1250.20">
    <property type="entry name" value="MFS general substrate transporter like domains"/>
    <property type="match status" value="1"/>
</dbReference>
<dbReference type="AlphaFoldDB" id="A0A1C9I0D7"/>
<name>A0A1C9I0D7_RHILT</name>
<accession>A0A1C9I0D7</accession>
<dbReference type="Pfam" id="PF12832">
    <property type="entry name" value="MFS_1_like"/>
    <property type="match status" value="1"/>
</dbReference>
<dbReference type="GO" id="GO:0005886">
    <property type="term" value="C:plasma membrane"/>
    <property type="evidence" value="ECO:0007669"/>
    <property type="project" value="UniProtKB-SubCell"/>
</dbReference>
<keyword evidence="5 8" id="KW-0812">Transmembrane</keyword>
<reference evidence="10" key="2">
    <citation type="journal article" date="2016" name="Front. Microbiol.">
        <title>The Regulatory Protein RosR Affects Rhizobium leguminosarum bv. trifolii Protein Profiles, Cell Surface Properties, and Symbiosis with Clover.</title>
        <authorList>
            <person name="Rachwal K."/>
            <person name="Boguszewska A."/>
            <person name="Kopcinska J."/>
            <person name="Karas M."/>
            <person name="Tchorzewski M."/>
            <person name="Janczarek M."/>
        </authorList>
    </citation>
    <scope>NUCLEOTIDE SEQUENCE</scope>
    <source>
        <strain evidence="10">Rt24.2</strain>
    </source>
</reference>
<dbReference type="InterPro" id="IPR024989">
    <property type="entry name" value="MFS_assoc_dom"/>
</dbReference>
<keyword evidence="7 8" id="KW-0472">Membrane</keyword>
<keyword evidence="3" id="KW-1003">Cell membrane</keyword>
<evidence type="ECO:0000256" key="1">
    <source>
        <dbReference type="ARBA" id="ARBA00004429"/>
    </source>
</evidence>
<protein>
    <submittedName>
        <fullName evidence="10">3-phenylpropionic acid permease</fullName>
    </submittedName>
</protein>
<feature type="domain" description="Major facilitator superfamily associated" evidence="9">
    <location>
        <begin position="41"/>
        <end position="203"/>
    </location>
</feature>
<feature type="transmembrane region" description="Helical" evidence="8">
    <location>
        <begin position="134"/>
        <end position="155"/>
    </location>
</feature>
<sequence length="237" mass="26121">MVLPVMVFGFIMTVVMAIFCPRIGPTRRRGQPINIPAATGSGLREPHLLLLLIGVAIQQSSHAVLNAFSSIYWHHLGFSGTQVGLLWSAGVASEVTVFFLSMRLNRRFDAWTLIRFGCAISVCRWILFPMNTGFAGFFLLQCFHGFTYAFVHTGVQRRIVATVQETQESSAQGAYFFYVGMAMALMTLASGYLYAWLGVVSYYVMAVVAFSGLGLVISAYYLQPQRVVSGGKTREAA</sequence>
<feature type="transmembrane region" description="Helical" evidence="8">
    <location>
        <begin position="6"/>
        <end position="24"/>
    </location>
</feature>
<evidence type="ECO:0000256" key="4">
    <source>
        <dbReference type="ARBA" id="ARBA00022519"/>
    </source>
</evidence>
<dbReference type="SUPFAM" id="SSF103473">
    <property type="entry name" value="MFS general substrate transporter"/>
    <property type="match status" value="1"/>
</dbReference>
<dbReference type="PANTHER" id="PTHR23522:SF10">
    <property type="entry name" value="3-PHENYLPROPIONIC ACID TRANSPORTER-RELATED"/>
    <property type="match status" value="1"/>
</dbReference>
<keyword evidence="6 8" id="KW-1133">Transmembrane helix</keyword>
<evidence type="ECO:0000256" key="7">
    <source>
        <dbReference type="ARBA" id="ARBA00023136"/>
    </source>
</evidence>
<evidence type="ECO:0000256" key="6">
    <source>
        <dbReference type="ARBA" id="ARBA00022989"/>
    </source>
</evidence>
<dbReference type="InterPro" id="IPR036259">
    <property type="entry name" value="MFS_trans_sf"/>
</dbReference>
<comment type="subcellular location">
    <subcellularLocation>
        <location evidence="1">Cell inner membrane</location>
        <topology evidence="1">Multi-pass membrane protein</topology>
    </subcellularLocation>
</comment>
<feature type="transmembrane region" description="Helical" evidence="8">
    <location>
        <begin position="202"/>
        <end position="222"/>
    </location>
</feature>
<dbReference type="PANTHER" id="PTHR23522">
    <property type="entry name" value="BLL5896 PROTEIN"/>
    <property type="match status" value="1"/>
</dbReference>
<evidence type="ECO:0000313" key="10">
    <source>
        <dbReference type="EMBL" id="AOO92385.1"/>
    </source>
</evidence>
<evidence type="ECO:0000256" key="8">
    <source>
        <dbReference type="SAM" id="Phobius"/>
    </source>
</evidence>
<evidence type="ECO:0000259" key="9">
    <source>
        <dbReference type="Pfam" id="PF12832"/>
    </source>
</evidence>
<feature type="transmembrane region" description="Helical" evidence="8">
    <location>
        <begin position="175"/>
        <end position="196"/>
    </location>
</feature>